<dbReference type="InterPro" id="IPR042266">
    <property type="entry name" value="PPPDE_sf"/>
</dbReference>
<dbReference type="InterPro" id="IPR008580">
    <property type="entry name" value="PPPDE_dom"/>
</dbReference>
<evidence type="ECO:0000313" key="7">
    <source>
        <dbReference type="Proteomes" id="UP000224006"/>
    </source>
</evidence>
<comment type="similarity">
    <text evidence="1">Belongs to the DeSI family.</text>
</comment>
<dbReference type="STRING" id="94643.A0A2A9M4Y2"/>
<feature type="compositionally biased region" description="Basic and acidic residues" evidence="4">
    <location>
        <begin position="436"/>
        <end position="453"/>
    </location>
</feature>
<feature type="region of interest" description="Disordered" evidence="4">
    <location>
        <begin position="282"/>
        <end position="356"/>
    </location>
</feature>
<feature type="region of interest" description="Disordered" evidence="4">
    <location>
        <begin position="34"/>
        <end position="100"/>
    </location>
</feature>
<feature type="region of interest" description="Disordered" evidence="4">
    <location>
        <begin position="474"/>
        <end position="511"/>
    </location>
</feature>
<dbReference type="GO" id="GO:0016579">
    <property type="term" value="P:protein deubiquitination"/>
    <property type="evidence" value="ECO:0007669"/>
    <property type="project" value="TreeGrafter"/>
</dbReference>
<evidence type="ECO:0000256" key="3">
    <source>
        <dbReference type="ARBA" id="ARBA00022801"/>
    </source>
</evidence>
<dbReference type="PROSITE" id="PS51858">
    <property type="entry name" value="PPPDE"/>
    <property type="match status" value="1"/>
</dbReference>
<evidence type="ECO:0000256" key="4">
    <source>
        <dbReference type="SAM" id="MobiDB-lite"/>
    </source>
</evidence>
<comment type="caution">
    <text evidence="6">The sequence shown here is derived from an EMBL/GenBank/DDBJ whole genome shotgun (WGS) entry which is preliminary data.</text>
</comment>
<feature type="compositionally biased region" description="Basic and acidic residues" evidence="4">
    <location>
        <begin position="307"/>
        <end position="340"/>
    </location>
</feature>
<evidence type="ECO:0000256" key="1">
    <source>
        <dbReference type="ARBA" id="ARBA00008140"/>
    </source>
</evidence>
<dbReference type="OrthoDB" id="412286at2759"/>
<dbReference type="EMBL" id="NWUJ01000008">
    <property type="protein sequence ID" value="PFH33548.1"/>
    <property type="molecule type" value="Genomic_DNA"/>
</dbReference>
<keyword evidence="3" id="KW-0378">Hydrolase</keyword>
<accession>A0A2A9M4Y2</accession>
<gene>
    <name evidence="6" type="ORF">BESB_077650</name>
</gene>
<dbReference type="KEGG" id="bbes:BESB_077650"/>
<feature type="compositionally biased region" description="Basic residues" evidence="4">
    <location>
        <begin position="344"/>
        <end position="354"/>
    </location>
</feature>
<reference evidence="6 7" key="1">
    <citation type="submission" date="2017-09" db="EMBL/GenBank/DDBJ databases">
        <title>Genome sequencing of Besnoitia besnoiti strain Bb-Ger1.</title>
        <authorList>
            <person name="Schares G."/>
            <person name="Venepally P."/>
            <person name="Lorenzi H.A."/>
        </authorList>
    </citation>
    <scope>NUCLEOTIDE SEQUENCE [LARGE SCALE GENOMIC DNA]</scope>
    <source>
        <strain evidence="6 7">Bb-Ger1</strain>
    </source>
</reference>
<name>A0A2A9M4Y2_BESBE</name>
<feature type="region of interest" description="Disordered" evidence="4">
    <location>
        <begin position="411"/>
        <end position="453"/>
    </location>
</feature>
<dbReference type="Proteomes" id="UP000224006">
    <property type="component" value="Chromosome VII"/>
</dbReference>
<evidence type="ECO:0000256" key="2">
    <source>
        <dbReference type="ARBA" id="ARBA00022670"/>
    </source>
</evidence>
<dbReference type="GeneID" id="40312691"/>
<dbReference type="PANTHER" id="PTHR12378:SF80">
    <property type="entry name" value="IP06716P-RELATED"/>
    <property type="match status" value="1"/>
</dbReference>
<dbReference type="PANTHER" id="PTHR12378">
    <property type="entry name" value="DESUMOYLATING ISOPEPTIDASE"/>
    <property type="match status" value="1"/>
</dbReference>
<sequence>MRPGAERSAPPGAFSSDDIYSAAVEKRKQDQRAAAAVVSMAAAAEESPRRQSSASAQSGSLSALASSGEAQAADPADARGSESDVAAGSRTVPENPPPNAVYLHVYDLDPTISRYVNKLMRPLGAGAFHAGVEVYGIEYCYGQTHDRSPGVTVNRPRRHPAHIYRETIYMGDTPLAHEEFMALIEALKDEWPGEKYNILTRNCLNFADQLCILLGVGCLPPWLLRLQQQASSFQQSVQHAARKIQQIDETTGLSAVASAAATAAAAAARAFGGFLRPAPAENQVGQFSPRLQRGTDPRAATLEGEESCARERHSSESRAEDARRSARRPEGEGAREEEGLGRAMRGRAMPRRALRPLTTALRDAAAGGGERWELAAGGSETAEDEIATPRAEEAAWERKLCVFDLEEQGVGASDCEANPESVPPRAAGSKRLRNTRMKEAGAKDPSQRDERDTFSASVAWRGLTYACCGCGGARSPSSSGESEAADDWTSDEESVSSGPAPVGAGVEWAPEGGDRREAVGYVCGVETEETFGAWLEDALWSWDVPSDGCAPATLRGEDSFLVTARRLPGM</sequence>
<dbReference type="Gene3D" id="3.90.1720.30">
    <property type="entry name" value="PPPDE domains"/>
    <property type="match status" value="1"/>
</dbReference>
<feature type="compositionally biased region" description="Low complexity" evidence="4">
    <location>
        <begin position="34"/>
        <end position="73"/>
    </location>
</feature>
<protein>
    <recommendedName>
        <fullName evidence="5">PPPDE domain-containing protein</fullName>
    </recommendedName>
</protein>
<organism evidence="6 7">
    <name type="scientific">Besnoitia besnoiti</name>
    <name type="common">Apicomplexan protozoan</name>
    <dbReference type="NCBI Taxonomy" id="94643"/>
    <lineage>
        <taxon>Eukaryota</taxon>
        <taxon>Sar</taxon>
        <taxon>Alveolata</taxon>
        <taxon>Apicomplexa</taxon>
        <taxon>Conoidasida</taxon>
        <taxon>Coccidia</taxon>
        <taxon>Eucoccidiorida</taxon>
        <taxon>Eimeriorina</taxon>
        <taxon>Sarcocystidae</taxon>
        <taxon>Besnoitia</taxon>
    </lineage>
</organism>
<dbReference type="GO" id="GO:0006508">
    <property type="term" value="P:proteolysis"/>
    <property type="evidence" value="ECO:0007669"/>
    <property type="project" value="UniProtKB-KW"/>
</dbReference>
<evidence type="ECO:0000259" key="5">
    <source>
        <dbReference type="PROSITE" id="PS51858"/>
    </source>
</evidence>
<dbReference type="Pfam" id="PF05903">
    <property type="entry name" value="Peptidase_C97"/>
    <property type="match status" value="1"/>
</dbReference>
<dbReference type="RefSeq" id="XP_029217557.1">
    <property type="nucleotide sequence ID" value="XM_029366126.1"/>
</dbReference>
<dbReference type="VEuPathDB" id="ToxoDB:BESB_077650"/>
<dbReference type="AlphaFoldDB" id="A0A2A9M4Y2"/>
<feature type="domain" description="PPPDE" evidence="5">
    <location>
        <begin position="99"/>
        <end position="238"/>
    </location>
</feature>
<keyword evidence="7" id="KW-1185">Reference proteome</keyword>
<dbReference type="GO" id="GO:0101005">
    <property type="term" value="F:deubiquitinase activity"/>
    <property type="evidence" value="ECO:0007669"/>
    <property type="project" value="TreeGrafter"/>
</dbReference>
<proteinExistence type="inferred from homology"/>
<feature type="compositionally biased region" description="Acidic residues" evidence="4">
    <location>
        <begin position="483"/>
        <end position="494"/>
    </location>
</feature>
<evidence type="ECO:0000313" key="6">
    <source>
        <dbReference type="EMBL" id="PFH33548.1"/>
    </source>
</evidence>
<keyword evidence="2" id="KW-0645">Protease</keyword>
<dbReference type="SMART" id="SM01179">
    <property type="entry name" value="DUF862"/>
    <property type="match status" value="1"/>
</dbReference>